<feature type="compositionally biased region" description="Basic residues" evidence="1">
    <location>
        <begin position="1"/>
        <end position="10"/>
    </location>
</feature>
<evidence type="ECO:0000313" key="2">
    <source>
        <dbReference type="EMBL" id="TRM64152.1"/>
    </source>
</evidence>
<proteinExistence type="predicted"/>
<dbReference type="OrthoDB" id="3352270at2759"/>
<evidence type="ECO:0000256" key="1">
    <source>
        <dbReference type="SAM" id="MobiDB-lite"/>
    </source>
</evidence>
<dbReference type="EMBL" id="VDMD01000008">
    <property type="protein sequence ID" value="TRM64152.1"/>
    <property type="molecule type" value="Genomic_DNA"/>
</dbReference>
<name>A0A550CH71_9AGAR</name>
<organism evidence="2 3">
    <name type="scientific">Schizophyllum amplum</name>
    <dbReference type="NCBI Taxonomy" id="97359"/>
    <lineage>
        <taxon>Eukaryota</taxon>
        <taxon>Fungi</taxon>
        <taxon>Dikarya</taxon>
        <taxon>Basidiomycota</taxon>
        <taxon>Agaricomycotina</taxon>
        <taxon>Agaricomycetes</taxon>
        <taxon>Agaricomycetidae</taxon>
        <taxon>Agaricales</taxon>
        <taxon>Schizophyllaceae</taxon>
        <taxon>Schizophyllum</taxon>
    </lineage>
</organism>
<dbReference type="Proteomes" id="UP000320762">
    <property type="component" value="Unassembled WGS sequence"/>
</dbReference>
<protein>
    <submittedName>
        <fullName evidence="2">Uncharacterized protein</fullName>
    </submittedName>
</protein>
<comment type="caution">
    <text evidence="2">The sequence shown here is derived from an EMBL/GenBank/DDBJ whole genome shotgun (WGS) entry which is preliminary data.</text>
</comment>
<evidence type="ECO:0000313" key="3">
    <source>
        <dbReference type="Proteomes" id="UP000320762"/>
    </source>
</evidence>
<accession>A0A550CH71</accession>
<gene>
    <name evidence="2" type="ORF">BD626DRAFT_401571</name>
</gene>
<dbReference type="STRING" id="97359.A0A550CH71"/>
<reference evidence="2 3" key="1">
    <citation type="journal article" date="2019" name="New Phytol.">
        <title>Comparative genomics reveals unique wood-decay strategies and fruiting body development in the Schizophyllaceae.</title>
        <authorList>
            <person name="Almasi E."/>
            <person name="Sahu N."/>
            <person name="Krizsan K."/>
            <person name="Balint B."/>
            <person name="Kovacs G.M."/>
            <person name="Kiss B."/>
            <person name="Cseklye J."/>
            <person name="Drula E."/>
            <person name="Henrissat B."/>
            <person name="Nagy I."/>
            <person name="Chovatia M."/>
            <person name="Adam C."/>
            <person name="LaButti K."/>
            <person name="Lipzen A."/>
            <person name="Riley R."/>
            <person name="Grigoriev I.V."/>
            <person name="Nagy L.G."/>
        </authorList>
    </citation>
    <scope>NUCLEOTIDE SEQUENCE [LARGE SCALE GENOMIC DNA]</scope>
    <source>
        <strain evidence="2 3">NL-1724</strain>
    </source>
</reference>
<keyword evidence="3" id="KW-1185">Reference proteome</keyword>
<feature type="region of interest" description="Disordered" evidence="1">
    <location>
        <begin position="1"/>
        <end position="20"/>
    </location>
</feature>
<sequence>MVKVRPHHRPPPIPPHRPQQPAAYALPVELLTRIFVLGADYDYPYHRSPFLLRPNTDYYAAPSSNFQLTVSAVCSHWRNIALATPALWSFLFFREPSHIGRAREYVARCERSGYITFDILIDTVQLKDHMPGVTLCREEIVRIFEIVCPYAARWRSLHLKVRDKECKLSARKHLNSCGPAPRLETLQLYHFEDYGTSQNLYDATYKPPVPIFENYLPRLKHVSMIGVNLPWATSQYLQHSLCSFELALHPNNIRIPYDLWDKILRAASSTLRRLTLHYSGPKNAGAAQELVWRPPNEKILMSGLEELCLIDLDPEYACLVLERLSCPRVHSMHVELADQNFAPLMRLLS</sequence>
<dbReference type="AlphaFoldDB" id="A0A550CH71"/>
<feature type="non-terminal residue" evidence="2">
    <location>
        <position position="349"/>
    </location>
</feature>